<reference evidence="3" key="1">
    <citation type="submission" date="2021-01" db="EMBL/GenBank/DDBJ databases">
        <authorList>
            <person name="Corre E."/>
            <person name="Pelletier E."/>
            <person name="Niang G."/>
            <person name="Scheremetjew M."/>
            <person name="Finn R."/>
            <person name="Kale V."/>
            <person name="Holt S."/>
            <person name="Cochrane G."/>
            <person name="Meng A."/>
            <person name="Brown T."/>
            <person name="Cohen L."/>
        </authorList>
    </citation>
    <scope>NUCLEOTIDE SEQUENCE</scope>
    <source>
        <strain evidence="3">GSBS06</strain>
    </source>
</reference>
<evidence type="ECO:0000259" key="2">
    <source>
        <dbReference type="Pfam" id="PF11262"/>
    </source>
</evidence>
<dbReference type="InterPro" id="IPR040007">
    <property type="entry name" value="Tho2"/>
</dbReference>
<dbReference type="PANTHER" id="PTHR21597:SF0">
    <property type="entry name" value="THO COMPLEX SUBUNIT 2"/>
    <property type="match status" value="1"/>
</dbReference>
<gene>
    <name evidence="3" type="ORF">ASTO00021_LOCUS2343</name>
</gene>
<feature type="compositionally biased region" description="Low complexity" evidence="1">
    <location>
        <begin position="401"/>
        <end position="415"/>
    </location>
</feature>
<dbReference type="GO" id="GO:0000445">
    <property type="term" value="C:THO complex part of transcription export complex"/>
    <property type="evidence" value="ECO:0007669"/>
    <property type="project" value="TreeGrafter"/>
</dbReference>
<feature type="compositionally biased region" description="Basic and acidic residues" evidence="1">
    <location>
        <begin position="312"/>
        <end position="331"/>
    </location>
</feature>
<dbReference type="GO" id="GO:0006397">
    <property type="term" value="P:mRNA processing"/>
    <property type="evidence" value="ECO:0007669"/>
    <property type="project" value="InterPro"/>
</dbReference>
<sequence length="581" mass="64255">MSTKTENMSTKKLKNEILRCTMLIKGLKEDVENQHANQKVVLKRLAEWKDDFFPVSQNESAIMAFLQTCIIPRALFSAEDALYCAQFGKLLHTQRVPGFSTAFFLMKAADIVSNIFCTTEREANNLSVYIDAVLSYTSKWYNDRNAYAKECLGRFGFTKDARGKGNVESIKYDDFKKMVNKSFDNMTKVIMVALKSNDYMKIRNGLTVCSKIIESYPRTAQCVSSLKEVVSILSKDDRQDIKIMSKRYLAMLDKQIRDGKLEGAVPKAKPSQKTEKPVATSTSVPAKRKAPATITTTTNSKIARTTSSSAAKTDRKTDLKMNKTEAVKKEPVTSTLEDESDGEIRESDNKEKEDSKKATSTTRGRTDSMASKKRSRSSMDRVSDGTPSKRPTASSSRLKPEPSGSKKPSVVSSLVKKPEETSLPTVKNSSTSTSSSKPLTSSAANKNSTSAVASKPSSSSASKSISTAKQAPSEKSSSSTSGKKEPVTKPLKKIPFAKKDDGAKKTMDEKSRDKSSERNDRNASRGRDRDRDRDRGSNRSGKSGDRKEQNTDNSRGRDSRGRSGGGNRYSSNKNRLNDRRR</sequence>
<proteinExistence type="predicted"/>
<feature type="domain" description="THO complex subunitTHOC2 C-terminal" evidence="2">
    <location>
        <begin position="4"/>
        <end position="252"/>
    </location>
</feature>
<dbReference type="GO" id="GO:0006406">
    <property type="term" value="P:mRNA export from nucleus"/>
    <property type="evidence" value="ECO:0007669"/>
    <property type="project" value="InterPro"/>
</dbReference>
<feature type="compositionally biased region" description="Basic and acidic residues" evidence="1">
    <location>
        <begin position="497"/>
        <end position="561"/>
    </location>
</feature>
<dbReference type="InterPro" id="IPR021418">
    <property type="entry name" value="THO_THOC2_C"/>
</dbReference>
<accession>A0A7S3LIA6</accession>
<protein>
    <recommendedName>
        <fullName evidence="2">THO complex subunitTHOC2 C-terminal domain-containing protein</fullName>
    </recommendedName>
</protein>
<evidence type="ECO:0000256" key="1">
    <source>
        <dbReference type="SAM" id="MobiDB-lite"/>
    </source>
</evidence>
<organism evidence="3">
    <name type="scientific">Aplanochytrium stocchinoi</name>
    <dbReference type="NCBI Taxonomy" id="215587"/>
    <lineage>
        <taxon>Eukaryota</taxon>
        <taxon>Sar</taxon>
        <taxon>Stramenopiles</taxon>
        <taxon>Bigyra</taxon>
        <taxon>Labyrinthulomycetes</taxon>
        <taxon>Thraustochytrida</taxon>
        <taxon>Thraustochytriidae</taxon>
        <taxon>Aplanochytrium</taxon>
    </lineage>
</organism>
<feature type="region of interest" description="Disordered" evidence="1">
    <location>
        <begin position="261"/>
        <end position="581"/>
    </location>
</feature>
<dbReference type="EMBL" id="HBIN01003413">
    <property type="protein sequence ID" value="CAE0432010.1"/>
    <property type="molecule type" value="Transcribed_RNA"/>
</dbReference>
<feature type="compositionally biased region" description="Polar residues" evidence="1">
    <location>
        <begin position="385"/>
        <end position="397"/>
    </location>
</feature>
<name>A0A7S3LIA6_9STRA</name>
<dbReference type="Pfam" id="PF11262">
    <property type="entry name" value="Tho2"/>
    <property type="match status" value="1"/>
</dbReference>
<evidence type="ECO:0000313" key="3">
    <source>
        <dbReference type="EMBL" id="CAE0432010.1"/>
    </source>
</evidence>
<dbReference type="GO" id="GO:0003729">
    <property type="term" value="F:mRNA binding"/>
    <property type="evidence" value="ECO:0007669"/>
    <property type="project" value="TreeGrafter"/>
</dbReference>
<dbReference type="PANTHER" id="PTHR21597">
    <property type="entry name" value="THO2 PROTEIN"/>
    <property type="match status" value="1"/>
</dbReference>
<dbReference type="AlphaFoldDB" id="A0A7S3LIA6"/>
<feature type="compositionally biased region" description="Low complexity" evidence="1">
    <location>
        <begin position="429"/>
        <end position="481"/>
    </location>
</feature>
<feature type="compositionally biased region" description="Basic and acidic residues" evidence="1">
    <location>
        <begin position="342"/>
        <end position="357"/>
    </location>
</feature>
<feature type="compositionally biased region" description="Polar residues" evidence="1">
    <location>
        <begin position="293"/>
        <end position="311"/>
    </location>
</feature>